<dbReference type="Gene3D" id="3.40.50.1820">
    <property type="entry name" value="alpha/beta hydrolase"/>
    <property type="match status" value="1"/>
</dbReference>
<name>A0ABY7VMW1_9BACT</name>
<dbReference type="PANTHER" id="PTHR48081:SF9">
    <property type="entry name" value="CARBOXYLESTERASE"/>
    <property type="match status" value="1"/>
</dbReference>
<dbReference type="InterPro" id="IPR050300">
    <property type="entry name" value="GDXG_lipolytic_enzyme"/>
</dbReference>
<dbReference type="Proteomes" id="UP001214250">
    <property type="component" value="Chromosome 1"/>
</dbReference>
<keyword evidence="4" id="KW-1185">Reference proteome</keyword>
<dbReference type="GO" id="GO:0016787">
    <property type="term" value="F:hydrolase activity"/>
    <property type="evidence" value="ECO:0007669"/>
    <property type="project" value="UniProtKB-KW"/>
</dbReference>
<keyword evidence="1 3" id="KW-0378">Hydrolase</keyword>
<feature type="domain" description="BD-FAE-like" evidence="2">
    <location>
        <begin position="48"/>
        <end position="213"/>
    </location>
</feature>
<evidence type="ECO:0000313" key="3">
    <source>
        <dbReference type="EMBL" id="WDE95390.1"/>
    </source>
</evidence>
<dbReference type="EMBL" id="CP117811">
    <property type="protein sequence ID" value="WDE95390.1"/>
    <property type="molecule type" value="Genomic_DNA"/>
</dbReference>
<evidence type="ECO:0000259" key="2">
    <source>
        <dbReference type="Pfam" id="PF20434"/>
    </source>
</evidence>
<proteinExistence type="predicted"/>
<protein>
    <submittedName>
        <fullName evidence="3">Alpha/beta hydrolase</fullName>
    </submittedName>
</protein>
<dbReference type="PANTHER" id="PTHR48081">
    <property type="entry name" value="AB HYDROLASE SUPERFAMILY PROTEIN C4A8.06C"/>
    <property type="match status" value="1"/>
</dbReference>
<accession>A0ABY7VMW1</accession>
<evidence type="ECO:0000313" key="4">
    <source>
        <dbReference type="Proteomes" id="UP001214250"/>
    </source>
</evidence>
<organism evidence="3 4">
    <name type="scientific">Lentisphaera profundi</name>
    <dbReference type="NCBI Taxonomy" id="1658616"/>
    <lineage>
        <taxon>Bacteria</taxon>
        <taxon>Pseudomonadati</taxon>
        <taxon>Lentisphaerota</taxon>
        <taxon>Lentisphaeria</taxon>
        <taxon>Lentisphaerales</taxon>
        <taxon>Lentisphaeraceae</taxon>
        <taxon>Lentisphaera</taxon>
    </lineage>
</organism>
<dbReference type="InterPro" id="IPR029058">
    <property type="entry name" value="AB_hydrolase_fold"/>
</dbReference>
<dbReference type="RefSeq" id="WP_274148904.1">
    <property type="nucleotide sequence ID" value="NZ_CP117811.1"/>
</dbReference>
<dbReference type="Pfam" id="PF20434">
    <property type="entry name" value="BD-FAE"/>
    <property type="match status" value="1"/>
</dbReference>
<sequence length="272" mass="30492">MKRIQWALVAFFALLPLTASEYVTLKNLGYYSKTDQANDAYVKERCVLDLYYPKGHKNFATVVWFHGGGLTSGKKQLPKGLQDKGIALVSVNYRLSPKVKVRQCLEDAAAAVAWTFNNIEKYGGSKRLIILSGHSAGGYLASMIGMDKSWLKKHSVDSDKIAGLIPLSGHTITHFTVRKEMGIPGEQPIIDKMAPLFYVRKEAPPLLLITGDRELEMLGRYEENAYMYRMMKVAGHKYTRILELDGYGHGIVEPSLPLILKQVKVLSDRTLK</sequence>
<reference evidence="3 4" key="1">
    <citation type="submission" date="2023-02" db="EMBL/GenBank/DDBJ databases">
        <title>Genome sequence of Lentisphaera profundi SAORIC-696.</title>
        <authorList>
            <person name="Kim e."/>
            <person name="Cho J.-C."/>
            <person name="Choi A."/>
            <person name="Kang I."/>
        </authorList>
    </citation>
    <scope>NUCLEOTIDE SEQUENCE [LARGE SCALE GENOMIC DNA]</scope>
    <source>
        <strain evidence="3 4">SAORIC-696</strain>
    </source>
</reference>
<dbReference type="SUPFAM" id="SSF53474">
    <property type="entry name" value="alpha/beta-Hydrolases"/>
    <property type="match status" value="1"/>
</dbReference>
<gene>
    <name evidence="3" type="ORF">PQO03_06625</name>
</gene>
<dbReference type="InterPro" id="IPR049492">
    <property type="entry name" value="BD-FAE-like_dom"/>
</dbReference>
<evidence type="ECO:0000256" key="1">
    <source>
        <dbReference type="ARBA" id="ARBA00022801"/>
    </source>
</evidence>